<feature type="region of interest" description="Disordered" evidence="13">
    <location>
        <begin position="229"/>
        <end position="257"/>
    </location>
</feature>
<dbReference type="InterPro" id="IPR024647">
    <property type="entry name" value="DNA_pol_a_cat_su_N"/>
</dbReference>
<dbReference type="InterPro" id="IPR045846">
    <property type="entry name" value="POLBc_alpha"/>
</dbReference>
<organism evidence="18 19">
    <name type="scientific">Ascodesmis nigricans</name>
    <dbReference type="NCBI Taxonomy" id="341454"/>
    <lineage>
        <taxon>Eukaryota</taxon>
        <taxon>Fungi</taxon>
        <taxon>Dikarya</taxon>
        <taxon>Ascomycota</taxon>
        <taxon>Pezizomycotina</taxon>
        <taxon>Pezizomycetes</taxon>
        <taxon>Pezizales</taxon>
        <taxon>Ascodesmidaceae</taxon>
        <taxon>Ascodesmis</taxon>
    </lineage>
</organism>
<evidence type="ECO:0000256" key="11">
    <source>
        <dbReference type="ARBA" id="ARBA00023242"/>
    </source>
</evidence>
<feature type="compositionally biased region" description="Basic and acidic residues" evidence="13">
    <location>
        <begin position="96"/>
        <end position="125"/>
    </location>
</feature>
<keyword evidence="10 12" id="KW-0238">DNA-binding</keyword>
<dbReference type="PANTHER" id="PTHR45861:SF1">
    <property type="entry name" value="DNA POLYMERASE ALPHA CATALYTIC SUBUNIT"/>
    <property type="match status" value="1"/>
</dbReference>
<dbReference type="InterPro" id="IPR017964">
    <property type="entry name" value="DNA-dir_DNA_pol_B_CS"/>
</dbReference>
<keyword evidence="11" id="KW-0539">Nucleus</keyword>
<evidence type="ECO:0000256" key="4">
    <source>
        <dbReference type="ARBA" id="ARBA00022695"/>
    </source>
</evidence>
<dbReference type="Pfam" id="PF12254">
    <property type="entry name" value="DNA_pol_alpha_N"/>
    <property type="match status" value="1"/>
</dbReference>
<evidence type="ECO:0000256" key="1">
    <source>
        <dbReference type="ARBA" id="ARBA00004123"/>
    </source>
</evidence>
<dbReference type="Gene3D" id="1.10.132.60">
    <property type="entry name" value="DNA polymerase family B, C-terminal domain"/>
    <property type="match status" value="1"/>
</dbReference>
<dbReference type="NCBIfam" id="TIGR00592">
    <property type="entry name" value="pol2"/>
    <property type="match status" value="1"/>
</dbReference>
<evidence type="ECO:0000256" key="13">
    <source>
        <dbReference type="SAM" id="MobiDB-lite"/>
    </source>
</evidence>
<dbReference type="GO" id="GO:0003682">
    <property type="term" value="F:chromatin binding"/>
    <property type="evidence" value="ECO:0007669"/>
    <property type="project" value="TreeGrafter"/>
</dbReference>
<evidence type="ECO:0000256" key="10">
    <source>
        <dbReference type="ARBA" id="ARBA00023125"/>
    </source>
</evidence>
<dbReference type="GO" id="GO:0006281">
    <property type="term" value="P:DNA repair"/>
    <property type="evidence" value="ECO:0007669"/>
    <property type="project" value="UniProtKB-ARBA"/>
</dbReference>
<keyword evidence="19" id="KW-1185">Reference proteome</keyword>
<dbReference type="GO" id="GO:1902975">
    <property type="term" value="P:mitotic DNA replication initiation"/>
    <property type="evidence" value="ECO:0007669"/>
    <property type="project" value="InterPro"/>
</dbReference>
<dbReference type="SUPFAM" id="SSF53098">
    <property type="entry name" value="Ribonuclease H-like"/>
    <property type="match status" value="1"/>
</dbReference>
<dbReference type="PANTHER" id="PTHR45861">
    <property type="entry name" value="DNA POLYMERASE ALPHA CATALYTIC SUBUNIT"/>
    <property type="match status" value="1"/>
</dbReference>
<keyword evidence="5 12" id="KW-0235">DNA replication</keyword>
<dbReference type="Proteomes" id="UP000298138">
    <property type="component" value="Unassembled WGS sequence"/>
</dbReference>
<accession>A0A4S2MTD0</accession>
<feature type="compositionally biased region" description="Acidic residues" evidence="13">
    <location>
        <begin position="821"/>
        <end position="830"/>
    </location>
</feature>
<dbReference type="InterPro" id="IPR006134">
    <property type="entry name" value="DNA-dir_DNA_pol_B_multi_dom"/>
</dbReference>
<dbReference type="GO" id="GO:0003697">
    <property type="term" value="F:single-stranded DNA binding"/>
    <property type="evidence" value="ECO:0007669"/>
    <property type="project" value="TreeGrafter"/>
</dbReference>
<feature type="region of interest" description="Disordered" evidence="13">
    <location>
        <begin position="66"/>
        <end position="139"/>
    </location>
</feature>
<evidence type="ECO:0000256" key="2">
    <source>
        <dbReference type="ARBA" id="ARBA00005755"/>
    </source>
</evidence>
<dbReference type="OrthoDB" id="6755010at2759"/>
<proteinExistence type="inferred from homology"/>
<protein>
    <recommendedName>
        <fullName evidence="12">DNA polymerase</fullName>
        <ecNumber evidence="12">2.7.7.7</ecNumber>
    </recommendedName>
</protein>
<reference evidence="18 19" key="1">
    <citation type="submission" date="2019-04" db="EMBL/GenBank/DDBJ databases">
        <title>Comparative genomics and transcriptomics to analyze fruiting body development in filamentous ascomycetes.</title>
        <authorList>
            <consortium name="DOE Joint Genome Institute"/>
            <person name="Lutkenhaus R."/>
            <person name="Traeger S."/>
            <person name="Breuer J."/>
            <person name="Kuo A."/>
            <person name="Lipzen A."/>
            <person name="Pangilinan J."/>
            <person name="Dilworth D."/>
            <person name="Sandor L."/>
            <person name="Poggeler S."/>
            <person name="Barry K."/>
            <person name="Grigoriev I.V."/>
            <person name="Nowrousian M."/>
        </authorList>
    </citation>
    <scope>NUCLEOTIDE SEQUENCE [LARGE SCALE GENOMIC DNA]</scope>
    <source>
        <strain evidence="18 19">CBS 389.68</strain>
    </source>
</reference>
<dbReference type="Pfam" id="PF00136">
    <property type="entry name" value="DNA_pol_B"/>
    <property type="match status" value="1"/>
</dbReference>
<feature type="compositionally biased region" description="Basic residues" evidence="13">
    <location>
        <begin position="179"/>
        <end position="191"/>
    </location>
</feature>
<feature type="region of interest" description="Disordered" evidence="13">
    <location>
        <begin position="818"/>
        <end position="839"/>
    </location>
</feature>
<feature type="domain" description="DNA polymerase alpha catalytic subunit N-terminal" evidence="17">
    <location>
        <begin position="18"/>
        <end position="81"/>
    </location>
</feature>
<evidence type="ECO:0000259" key="16">
    <source>
        <dbReference type="Pfam" id="PF08996"/>
    </source>
</evidence>
<dbReference type="GO" id="GO:0006273">
    <property type="term" value="P:lagging strand elongation"/>
    <property type="evidence" value="ECO:0007669"/>
    <property type="project" value="TreeGrafter"/>
</dbReference>
<dbReference type="EC" id="2.7.7.7" evidence="12"/>
<dbReference type="Gene3D" id="3.30.420.10">
    <property type="entry name" value="Ribonuclease H-like superfamily/Ribonuclease H"/>
    <property type="match status" value="1"/>
</dbReference>
<dbReference type="FunFam" id="3.30.420.10:FF:000036">
    <property type="entry name" value="DNA polymerase"/>
    <property type="match status" value="1"/>
</dbReference>
<evidence type="ECO:0000256" key="6">
    <source>
        <dbReference type="ARBA" id="ARBA00022723"/>
    </source>
</evidence>
<dbReference type="Gene3D" id="3.90.1600.10">
    <property type="entry name" value="Palm domain of DNA polymerase"/>
    <property type="match status" value="2"/>
</dbReference>
<feature type="region of interest" description="Disordered" evidence="13">
    <location>
        <begin position="280"/>
        <end position="307"/>
    </location>
</feature>
<dbReference type="InterPro" id="IPR023211">
    <property type="entry name" value="DNA_pol_palm_dom_sf"/>
</dbReference>
<evidence type="ECO:0000256" key="5">
    <source>
        <dbReference type="ARBA" id="ARBA00022705"/>
    </source>
</evidence>
<dbReference type="InterPro" id="IPR012337">
    <property type="entry name" value="RNaseH-like_sf"/>
</dbReference>
<evidence type="ECO:0000256" key="8">
    <source>
        <dbReference type="ARBA" id="ARBA00022833"/>
    </source>
</evidence>
<dbReference type="InterPro" id="IPR043502">
    <property type="entry name" value="DNA/RNA_pol_sf"/>
</dbReference>
<evidence type="ECO:0000259" key="15">
    <source>
        <dbReference type="Pfam" id="PF03104"/>
    </source>
</evidence>
<keyword evidence="9 12" id="KW-0239">DNA-directed DNA polymerase</keyword>
<dbReference type="GO" id="GO:0003688">
    <property type="term" value="F:DNA replication origin binding"/>
    <property type="evidence" value="ECO:0007669"/>
    <property type="project" value="TreeGrafter"/>
</dbReference>
<dbReference type="GO" id="GO:0008270">
    <property type="term" value="F:zinc ion binding"/>
    <property type="evidence" value="ECO:0007669"/>
    <property type="project" value="UniProtKB-KW"/>
</dbReference>
<evidence type="ECO:0000256" key="9">
    <source>
        <dbReference type="ARBA" id="ARBA00022932"/>
    </source>
</evidence>
<dbReference type="Gene3D" id="2.40.50.730">
    <property type="match status" value="1"/>
</dbReference>
<comment type="catalytic activity">
    <reaction evidence="12">
        <text>DNA(n) + a 2'-deoxyribonucleoside 5'-triphosphate = DNA(n+1) + diphosphate</text>
        <dbReference type="Rhea" id="RHEA:22508"/>
        <dbReference type="Rhea" id="RHEA-COMP:17339"/>
        <dbReference type="Rhea" id="RHEA-COMP:17340"/>
        <dbReference type="ChEBI" id="CHEBI:33019"/>
        <dbReference type="ChEBI" id="CHEBI:61560"/>
        <dbReference type="ChEBI" id="CHEBI:173112"/>
        <dbReference type="EC" id="2.7.7.7"/>
    </reaction>
</comment>
<dbReference type="FunFam" id="1.10.132.60:FF:000004">
    <property type="entry name" value="DNA polymerase"/>
    <property type="match status" value="1"/>
</dbReference>
<name>A0A4S2MTD0_9PEZI</name>
<dbReference type="Pfam" id="PF03104">
    <property type="entry name" value="DNA_pol_B_exo1"/>
    <property type="match status" value="1"/>
</dbReference>
<dbReference type="SMART" id="SM00486">
    <property type="entry name" value="POLBc"/>
    <property type="match status" value="1"/>
</dbReference>
<dbReference type="PRINTS" id="PR00106">
    <property type="entry name" value="DNAPOLB"/>
</dbReference>
<dbReference type="InterPro" id="IPR038256">
    <property type="entry name" value="Pol_alpha_znc_sf"/>
</dbReference>
<dbReference type="SUPFAM" id="SSF56672">
    <property type="entry name" value="DNA/RNA polymerases"/>
    <property type="match status" value="1"/>
</dbReference>
<feature type="domain" description="DNA-directed DNA polymerase family B exonuclease" evidence="15">
    <location>
        <begin position="470"/>
        <end position="716"/>
    </location>
</feature>
<evidence type="ECO:0000313" key="18">
    <source>
        <dbReference type="EMBL" id="TGZ79741.1"/>
    </source>
</evidence>
<comment type="subcellular location">
    <subcellularLocation>
        <location evidence="1">Nucleus</location>
    </subcellularLocation>
</comment>
<keyword evidence="7" id="KW-0863">Zinc-finger</keyword>
<dbReference type="GO" id="GO:0003887">
    <property type="term" value="F:DNA-directed DNA polymerase activity"/>
    <property type="evidence" value="ECO:0007669"/>
    <property type="project" value="UniProtKB-KW"/>
</dbReference>
<dbReference type="InterPro" id="IPR015088">
    <property type="entry name" value="Znf_DNA-dir_DNA_pol_B_alpha"/>
</dbReference>
<keyword evidence="4 12" id="KW-0548">Nucleotidyltransferase</keyword>
<keyword evidence="3 12" id="KW-0808">Transferase</keyword>
<feature type="domain" description="DNA-directed DNA polymerase family B multifunctional" evidence="14">
    <location>
        <begin position="780"/>
        <end position="1227"/>
    </location>
</feature>
<feature type="region of interest" description="Disordered" evidence="13">
    <location>
        <begin position="158"/>
        <end position="216"/>
    </location>
</feature>
<dbReference type="FunFam" id="1.10.287.690:FF:000003">
    <property type="entry name" value="DNA polymerase"/>
    <property type="match status" value="1"/>
</dbReference>
<dbReference type="InterPro" id="IPR006133">
    <property type="entry name" value="DNA-dir_DNA_pol_B_exonuc"/>
</dbReference>
<feature type="domain" description="Zinc finger DNA-directed DNA polymerase family B alpha" evidence="16">
    <location>
        <begin position="1264"/>
        <end position="1450"/>
    </location>
</feature>
<dbReference type="InterPro" id="IPR036397">
    <property type="entry name" value="RNaseH_sf"/>
</dbReference>
<dbReference type="PROSITE" id="PS00116">
    <property type="entry name" value="DNA_POLYMERASE_B"/>
    <property type="match status" value="1"/>
</dbReference>
<evidence type="ECO:0000256" key="12">
    <source>
        <dbReference type="RuleBase" id="RU000442"/>
    </source>
</evidence>
<dbReference type="InParanoid" id="A0A4S2MTD0"/>
<dbReference type="Gene3D" id="3.30.70.2820">
    <property type="match status" value="1"/>
</dbReference>
<dbReference type="EMBL" id="ML220129">
    <property type="protein sequence ID" value="TGZ79741.1"/>
    <property type="molecule type" value="Genomic_DNA"/>
</dbReference>
<keyword evidence="6" id="KW-0479">Metal-binding</keyword>
<dbReference type="STRING" id="341454.A0A4S2MTD0"/>
<keyword evidence="8" id="KW-0862">Zinc</keyword>
<dbReference type="CDD" id="cd05776">
    <property type="entry name" value="DNA_polB_alpha_exo"/>
    <property type="match status" value="1"/>
</dbReference>
<dbReference type="GO" id="GO:0000166">
    <property type="term" value="F:nucleotide binding"/>
    <property type="evidence" value="ECO:0007669"/>
    <property type="project" value="InterPro"/>
</dbReference>
<comment type="similarity">
    <text evidence="2 12">Belongs to the DNA polymerase type-B family.</text>
</comment>
<dbReference type="InterPro" id="IPR042087">
    <property type="entry name" value="DNA_pol_B_thumb"/>
</dbReference>
<dbReference type="InterPro" id="IPR006172">
    <property type="entry name" value="DNA-dir_DNA_pol_B"/>
</dbReference>
<evidence type="ECO:0000256" key="3">
    <source>
        <dbReference type="ARBA" id="ARBA00022679"/>
    </source>
</evidence>
<evidence type="ECO:0000313" key="19">
    <source>
        <dbReference type="Proteomes" id="UP000298138"/>
    </source>
</evidence>
<dbReference type="GO" id="GO:0006272">
    <property type="term" value="P:leading strand elongation"/>
    <property type="evidence" value="ECO:0007669"/>
    <property type="project" value="TreeGrafter"/>
</dbReference>
<sequence>MERSRRTNTRVRPHDKFAELRALRESGKKRIDVYELEQEEDLYEEVDEDEYKKVVRKRLDEDDFVVDDGGEGYVDNGMEDWGDEKRRYDSDEEAEDGRKLTTKEKKRKREEEKERKNKQEGDLHRYFNKNTAATAKPKTVVATAQDKDFLDDLLGEFDASVPVSESRSLKKRKEEPSRKTRKLSPPKKATKRTNFMPSSPPPVMKNDDDDEPAFLPMAPADEDIEMKDIDMSDAPIPPSSPTLSAVKRKQPVPDDDDDDDVFAVAEVKGNKNVRETKVNISSSRPVRPLPGTPVNSSPVKSADIDPESWKSVNSDLNVVKASNMPAIGKLQPQDALEEDGTVKMFWIDYTEVNGALILFGKVQDKRTGKYVSAFLKVDGILRNLYFLPRERRVVKGNETEEEIEMSDVHEEAQKVMDLCHIPEFKAKSSFRKYAFELPNIPKEGDYLKILYPYTKPAIAERFLEGETYSHVFGAQTALFEQFVLCRNIMGPCWLKLENVDFKACQNASWCKLEMQVPRPKCITTIGLADSSEPPPLTIMSIALRTFHNAKENKQEVIAVSCRIYENVSLSDATQQIEKMPHQLFTVVRPLNGVYPPGFEKMAERRPGNIRLEKSEVMLLSAFMAKLQYVDPDVLMGHNFENVDWPVLLHRLKEKKTPQWSRLGRMKRTQWPHGSKGFGGTFFAERQIVSGRLICDLANDLGRSLMTKCQSWSLTEMCDLILGAKRRELDDEDAMKSLNSPKDLMYYLDHCENDSHFITAIGLKVQILPLSKQLTNLAGNSWARTLAGTRAERNEYILLHEFHKNKYICPDKVYSKQKAAKEEDENGDEEGTTGKKKDKYKGGLVFEPEKGLYDKFILVMDFNSLYPSIIQEYNICFTTVDRSDSDEDKVPDVPEKIPGEPDKMGILPKLIATLVDRRKAVKGQMKDKTATAVQKTQWDIKQQALKLTANSMYGCLGYTRSRFYARPLAMLTTFKGREILQATKDLAESMSLQVIYGDTDSVMINTLADNYADAIKTGNMFKREVNNTYRKLEIDIDNVFQRLLLHAKKKYAAMNCVLVDGKLETKMEVKGLDMRRREYCQLSKEVSKRILDEVFTGDEKDVVVERIHEYLRNLATDVREGKPPVMKYTIYTRLGKNPEDYPNGRTMPQVQVALREKARGKLIKAGAFISYIITCGKDEETPQSDHHAAERAYSIQDVLKKELNLRPDPEWYLVKQIFPPIERLCAPIDGTDSLRLAECLGLDTRKYQIAGSHDPHDRELQPFESTMTDSERFKDVDKLVLKCRFCKEAAEFEGIGKSTSRCSPQGIVCTSPACGKTLPTVSVVSQVETQLRAAVARYYQAWLVCDDSACGVRTRQMSVYGKRCLGKNGLAKSCRGVMHYEYTDKMLYNQLLYFKSLFDVEKARSKAAAKDKDVINALTAQNAVRFGVVENCVGKYLDKCGRGWVEMGNIFSFAQV</sequence>
<evidence type="ECO:0000256" key="7">
    <source>
        <dbReference type="ARBA" id="ARBA00022771"/>
    </source>
</evidence>
<dbReference type="Gene3D" id="1.10.3200.20">
    <property type="entry name" value="DNA Polymerase alpha, zinc finger"/>
    <property type="match status" value="1"/>
</dbReference>
<dbReference type="Pfam" id="PF08996">
    <property type="entry name" value="zf-DNA_Pol"/>
    <property type="match status" value="1"/>
</dbReference>
<dbReference type="GO" id="GO:0005658">
    <property type="term" value="C:alpha DNA polymerase:primase complex"/>
    <property type="evidence" value="ECO:0007669"/>
    <property type="project" value="UniProtKB-ARBA"/>
</dbReference>
<dbReference type="FunFam" id="3.30.70.2820:FF:000001">
    <property type="entry name" value="DNA polymerase"/>
    <property type="match status" value="1"/>
</dbReference>
<dbReference type="FunCoup" id="A0A4S2MTD0">
    <property type="interactions" value="918"/>
</dbReference>
<evidence type="ECO:0000259" key="17">
    <source>
        <dbReference type="Pfam" id="PF12254"/>
    </source>
</evidence>
<gene>
    <name evidence="18" type="ORF">EX30DRAFT_332956</name>
</gene>
<evidence type="ECO:0000259" key="14">
    <source>
        <dbReference type="Pfam" id="PF00136"/>
    </source>
</evidence>
<dbReference type="CDD" id="cd05532">
    <property type="entry name" value="POLBc_alpha"/>
    <property type="match status" value="1"/>
</dbReference>